<gene>
    <name evidence="9" type="ORF">HLB44_32285</name>
</gene>
<comment type="subcellular location">
    <subcellularLocation>
        <location evidence="1 5">Cell outer membrane</location>
    </subcellularLocation>
</comment>
<evidence type="ECO:0000256" key="2">
    <source>
        <dbReference type="ARBA" id="ARBA00009810"/>
    </source>
</evidence>
<keyword evidence="4" id="KW-0998">Cell outer membrane</keyword>
<accession>A0ABX2ET47</accession>
<evidence type="ECO:0000256" key="4">
    <source>
        <dbReference type="ARBA" id="ARBA00023237"/>
    </source>
</evidence>
<dbReference type="Gene3D" id="2.170.130.10">
    <property type="entry name" value="TonB-dependent receptor, plug domain"/>
    <property type="match status" value="1"/>
</dbReference>
<evidence type="ECO:0000256" key="3">
    <source>
        <dbReference type="ARBA" id="ARBA00023136"/>
    </source>
</evidence>
<dbReference type="InterPro" id="IPR010104">
    <property type="entry name" value="TonB_rcpt_bac"/>
</dbReference>
<keyword evidence="6" id="KW-0732">Signal</keyword>
<dbReference type="EMBL" id="JABRWJ010000013">
    <property type="protein sequence ID" value="NRF71677.1"/>
    <property type="molecule type" value="Genomic_DNA"/>
</dbReference>
<protein>
    <submittedName>
        <fullName evidence="9">TonB-dependent receptor</fullName>
    </submittedName>
</protein>
<comment type="caution">
    <text evidence="9">The sequence shown here is derived from an EMBL/GenBank/DDBJ whole genome shotgun (WGS) entry which is preliminary data.</text>
</comment>
<dbReference type="Gene3D" id="2.40.170.20">
    <property type="entry name" value="TonB-dependent receptor, beta-barrel domain"/>
    <property type="match status" value="1"/>
</dbReference>
<sequence>MRQPKRTAISLAVAHIALFGGTGLAYAQTATPKPGANPTTVVVTGQRQALQTAQKIKQEAEEIVDSVVAEEAGKLPDRSITEVLQRVVGVTVQRQRTIDIDATHYSEEGSGIKVRGLSWGASNLNSREIFSAGWPGRDLSWGAVPTELMSGVDVYKNPSAEQIEGGVSGLVNLRTALPFDYKGTKSYVSFGSTYEQTTKKSSPSLSGLYSTQWEAESGRWGVLVDLSMNNSTYASESVDLGAYFPRTDVVPGRTAWVPDGASWSNNVGKSDRVGFYGALQWKKNDMQSSLTYFLTKGRERDTGAGMYRSLSQFETPYGSVIDNPVVDDRGVLVAGHYRYPVGGLGANRWAEGGLGMGTTRSYNEHKTNTAELAWNFKWNINDRWSLQNDLQWVRSKFDTIGREIQLGTFVPSMDLSVPGSGPLRIDFDQKARDFLADPGNYYWNVIQPKQFRGDADMVAWKVDAKFKFEDPVLRDLRFGYRASHKASERQAAVFAGDTGSTGWKSIAEPWAVTTTQVPGQLPNQADYGWQRGGSLAYLNDPRYQLPTEVYAFNNFHAGQFGQLPNVVFPTVALTGDYPAAYAKLVGDVRYQQCLDGVRDKGSGTCDPQSFSFDPTLQYGLNPNMTSRHTETTQAVYGNLRFGFDEWKVPVEGNVGVRVVYSKAVAHGYTVFTPNYSSTTPPDLPRFGPINEKVDVSDSHVDVLPSMNLKFNLSGDNKLISRIAVARSMYRPGFNQLQESIKLEQKHNSATNQVTYTGENTGNARLKPLKADNVDLSLEWYPRNGQALTAVAFYKDVKDIIYDSAYTRTFTSLAGNEQTFVITGPQNAARGKVAGLELAAETYLDHFDALKDKLPTWAKGIGFSANYTYIDSKKELYKTSGLIYCPASSAIGTDPVKLSGCDTNGVPFGDMPLEGLAKHAANFALRYDRDGFSARLAYNWNSRSLKSVGTFGNRENNGTSADPARAGARDAWWGLPLWQEAYGQWDGGMSYAFTDKFSLSLNISNLNNVQVRETRQQTPGDMGKVWKYPGRSYYLSGRYEF</sequence>
<feature type="chain" id="PRO_5046246771" evidence="6">
    <location>
        <begin position="28"/>
        <end position="1040"/>
    </location>
</feature>
<keyword evidence="5" id="KW-0798">TonB box</keyword>
<dbReference type="InterPro" id="IPR036942">
    <property type="entry name" value="Beta-barrel_TonB_sf"/>
</dbReference>
<dbReference type="PANTHER" id="PTHR40980:SF3">
    <property type="entry name" value="TONB-DEPENDENT RECEPTOR-LIKE BETA-BARREL DOMAIN-CONTAINING PROTEIN"/>
    <property type="match status" value="1"/>
</dbReference>
<evidence type="ECO:0000256" key="1">
    <source>
        <dbReference type="ARBA" id="ARBA00004442"/>
    </source>
</evidence>
<dbReference type="InterPro" id="IPR012910">
    <property type="entry name" value="Plug_dom"/>
</dbReference>
<name>A0ABX2ET47_9BURK</name>
<evidence type="ECO:0000259" key="8">
    <source>
        <dbReference type="Pfam" id="PF07715"/>
    </source>
</evidence>
<keyword evidence="3 5" id="KW-0472">Membrane</keyword>
<feature type="domain" description="TonB-dependent receptor plug" evidence="8">
    <location>
        <begin position="58"/>
        <end position="160"/>
    </location>
</feature>
<evidence type="ECO:0000256" key="6">
    <source>
        <dbReference type="SAM" id="SignalP"/>
    </source>
</evidence>
<dbReference type="Pfam" id="PF07715">
    <property type="entry name" value="Plug"/>
    <property type="match status" value="1"/>
</dbReference>
<dbReference type="InterPro" id="IPR000531">
    <property type="entry name" value="Beta-barrel_TonB"/>
</dbReference>
<dbReference type="NCBIfam" id="TIGR01782">
    <property type="entry name" value="TonB-Xanth-Caul"/>
    <property type="match status" value="1"/>
</dbReference>
<proteinExistence type="inferred from homology"/>
<feature type="domain" description="TonB-dependent receptor-like beta-barrel" evidence="7">
    <location>
        <begin position="460"/>
        <end position="1005"/>
    </location>
</feature>
<reference evidence="9 10" key="1">
    <citation type="submission" date="2020-05" db="EMBL/GenBank/DDBJ databases">
        <title>Aquincola sp. isolate from soil.</title>
        <authorList>
            <person name="Han J."/>
            <person name="Kim D.-U."/>
        </authorList>
    </citation>
    <scope>NUCLEOTIDE SEQUENCE [LARGE SCALE GENOMIC DNA]</scope>
    <source>
        <strain evidence="9 10">S2</strain>
    </source>
</reference>
<comment type="similarity">
    <text evidence="2 5">Belongs to the TonB-dependent receptor family.</text>
</comment>
<evidence type="ECO:0000313" key="9">
    <source>
        <dbReference type="EMBL" id="NRF71677.1"/>
    </source>
</evidence>
<dbReference type="RefSeq" id="WP_173133369.1">
    <property type="nucleotide sequence ID" value="NZ_JABRWJ010000013.1"/>
</dbReference>
<keyword evidence="9" id="KW-0675">Receptor</keyword>
<keyword evidence="10" id="KW-1185">Reference proteome</keyword>
<dbReference type="PANTHER" id="PTHR40980">
    <property type="entry name" value="PLUG DOMAIN-CONTAINING PROTEIN"/>
    <property type="match status" value="1"/>
</dbReference>
<organism evidence="9 10">
    <name type="scientific">Pseudaquabacterium terrae</name>
    <dbReference type="NCBI Taxonomy" id="2732868"/>
    <lineage>
        <taxon>Bacteria</taxon>
        <taxon>Pseudomonadati</taxon>
        <taxon>Pseudomonadota</taxon>
        <taxon>Betaproteobacteria</taxon>
        <taxon>Burkholderiales</taxon>
        <taxon>Sphaerotilaceae</taxon>
        <taxon>Pseudaquabacterium</taxon>
    </lineage>
</organism>
<dbReference type="InterPro" id="IPR037066">
    <property type="entry name" value="Plug_dom_sf"/>
</dbReference>
<dbReference type="SUPFAM" id="SSF56935">
    <property type="entry name" value="Porins"/>
    <property type="match status" value="1"/>
</dbReference>
<dbReference type="Pfam" id="PF00593">
    <property type="entry name" value="TonB_dep_Rec_b-barrel"/>
    <property type="match status" value="1"/>
</dbReference>
<evidence type="ECO:0000313" key="10">
    <source>
        <dbReference type="Proteomes" id="UP000737171"/>
    </source>
</evidence>
<feature type="signal peptide" evidence="6">
    <location>
        <begin position="1"/>
        <end position="27"/>
    </location>
</feature>
<evidence type="ECO:0000259" key="7">
    <source>
        <dbReference type="Pfam" id="PF00593"/>
    </source>
</evidence>
<dbReference type="Proteomes" id="UP000737171">
    <property type="component" value="Unassembled WGS sequence"/>
</dbReference>
<evidence type="ECO:0000256" key="5">
    <source>
        <dbReference type="RuleBase" id="RU003357"/>
    </source>
</evidence>